<evidence type="ECO:0000313" key="3">
    <source>
        <dbReference type="Proteomes" id="UP001165092"/>
    </source>
</evidence>
<proteinExistence type="predicted"/>
<reference evidence="2" key="1">
    <citation type="submission" date="2023-02" db="EMBL/GenBank/DDBJ databases">
        <title>Nocardiopsis ansamitocini NBRC 112285.</title>
        <authorList>
            <person name="Ichikawa N."/>
            <person name="Sato H."/>
            <person name="Tonouchi N."/>
        </authorList>
    </citation>
    <scope>NUCLEOTIDE SEQUENCE</scope>
    <source>
        <strain evidence="2">NBRC 112285</strain>
    </source>
</reference>
<feature type="region of interest" description="Disordered" evidence="1">
    <location>
        <begin position="1"/>
        <end position="31"/>
    </location>
</feature>
<dbReference type="Proteomes" id="UP001165092">
    <property type="component" value="Unassembled WGS sequence"/>
</dbReference>
<protein>
    <recommendedName>
        <fullName evidence="4">TIGR02677 family protein</fullName>
    </recommendedName>
</protein>
<dbReference type="Pfam" id="PF09660">
    <property type="entry name" value="DUF2397"/>
    <property type="match status" value="1"/>
</dbReference>
<dbReference type="EMBL" id="BSQG01000001">
    <property type="protein sequence ID" value="GLU46180.1"/>
    <property type="molecule type" value="Genomic_DNA"/>
</dbReference>
<dbReference type="InterPro" id="IPR013493">
    <property type="entry name" value="CHP02677"/>
</dbReference>
<keyword evidence="3" id="KW-1185">Reference proteome</keyword>
<comment type="caution">
    <text evidence="2">The sequence shown here is derived from an EMBL/GenBank/DDBJ whole genome shotgun (WGS) entry which is preliminary data.</text>
</comment>
<sequence length="555" mass="60459">MGRVMPSQADHTPRTEDDLSDGPAETGFRGSDDPLTRLGLYSYLTARERRGYIAIMRLFTSTLLADLGAGEVAAALAEAERRGEVEPGESRLETVVDRLEQLAKWGNLVPGRREPVATIAEFTQSRMRYQVSKLATRVQREVDGVLAVAEGAREVSRELLPAIEQGLAAIQHTVGEIRTVERSGADGTARRLREDLARHVTTLFLQHDEFAAAVRDFYAYLGSVIARYDLAPAEMSGFKHMLLEYVELIAKDVLRHSEPIVDRLGALERCRTDLLDLLGARGDDLSSSSALPRFATRPGPAVQPELMERAPGRRASDWDGLADWFVGRPGRPSEVSALRDATSRAITALLTNVKRVSGVGGVDPGRRRDLLTLASWFDEASPEAAHDLYTSAFGLFSARHLALCNEDDAAAPDRSWAEGARVRVDVNVGNRGERAATGRIHPVTEDPLGRAALLQEQEQRRRRRDTAVGELAASAQDLASARLSGDALEIFCELLALAGASRDTPAEGGIAADPISGLTLSVEQRRGHSARVGSVLGTLELRDTEVRLELTEPMR</sequence>
<evidence type="ECO:0008006" key="4">
    <source>
        <dbReference type="Google" id="ProtNLM"/>
    </source>
</evidence>
<accession>A0A9W6P2Q5</accession>
<gene>
    <name evidence="2" type="ORF">Nans01_05310</name>
</gene>
<evidence type="ECO:0000256" key="1">
    <source>
        <dbReference type="SAM" id="MobiDB-lite"/>
    </source>
</evidence>
<dbReference type="AlphaFoldDB" id="A0A9W6P2Q5"/>
<evidence type="ECO:0000313" key="2">
    <source>
        <dbReference type="EMBL" id="GLU46180.1"/>
    </source>
</evidence>
<organism evidence="2 3">
    <name type="scientific">Nocardiopsis ansamitocini</name>
    <dbReference type="NCBI Taxonomy" id="1670832"/>
    <lineage>
        <taxon>Bacteria</taxon>
        <taxon>Bacillati</taxon>
        <taxon>Actinomycetota</taxon>
        <taxon>Actinomycetes</taxon>
        <taxon>Streptosporangiales</taxon>
        <taxon>Nocardiopsidaceae</taxon>
        <taxon>Nocardiopsis</taxon>
    </lineage>
</organism>
<name>A0A9W6P2Q5_9ACTN</name>